<dbReference type="SUPFAM" id="SSF54909">
    <property type="entry name" value="Dimeric alpha+beta barrel"/>
    <property type="match status" value="1"/>
</dbReference>
<dbReference type="PANTHER" id="PTHR40257:SF1">
    <property type="entry name" value="DUF1330 DOMAIN-CONTAINING PROTEIN"/>
    <property type="match status" value="1"/>
</dbReference>
<dbReference type="EMBL" id="JRUQ01000019">
    <property type="protein sequence ID" value="KGT95114.1"/>
    <property type="molecule type" value="Genomic_DNA"/>
</dbReference>
<comment type="caution">
    <text evidence="1">The sequence shown here is derived from an EMBL/GenBank/DDBJ whole genome shotgun (WGS) entry which is preliminary data.</text>
</comment>
<protein>
    <recommendedName>
        <fullName evidence="3">DUF1330 domain-containing protein</fullName>
    </recommendedName>
</protein>
<gene>
    <name evidence="1" type="ORF">NG99_05630</name>
</gene>
<evidence type="ECO:0008006" key="3">
    <source>
        <dbReference type="Google" id="ProtNLM"/>
    </source>
</evidence>
<dbReference type="PANTHER" id="PTHR40257">
    <property type="match status" value="1"/>
</dbReference>
<accession>A0A0A3ZBF2</accession>
<dbReference type="eggNOG" id="COG5470">
    <property type="taxonomic scope" value="Bacteria"/>
</dbReference>
<dbReference type="Proteomes" id="UP000030351">
    <property type="component" value="Unassembled WGS sequence"/>
</dbReference>
<name>A0A0A3ZBF2_9GAMM</name>
<reference evidence="1 2" key="1">
    <citation type="submission" date="2014-10" db="EMBL/GenBank/DDBJ databases">
        <title>Genome sequence of Erwinia typographi M043b.</title>
        <authorList>
            <person name="Chan K.-G."/>
            <person name="Tan W.-S."/>
        </authorList>
    </citation>
    <scope>NUCLEOTIDE SEQUENCE [LARGE SCALE GENOMIC DNA]</scope>
    <source>
        <strain evidence="1 2">M043b</strain>
    </source>
</reference>
<dbReference type="OrthoDB" id="8909581at2"/>
<dbReference type="Gene3D" id="3.30.70.100">
    <property type="match status" value="1"/>
</dbReference>
<keyword evidence="2" id="KW-1185">Reference proteome</keyword>
<evidence type="ECO:0000313" key="1">
    <source>
        <dbReference type="EMBL" id="KGT95114.1"/>
    </source>
</evidence>
<organism evidence="1 2">
    <name type="scientific">Erwinia typographi</name>
    <dbReference type="NCBI Taxonomy" id="371042"/>
    <lineage>
        <taxon>Bacteria</taxon>
        <taxon>Pseudomonadati</taxon>
        <taxon>Pseudomonadota</taxon>
        <taxon>Gammaproteobacteria</taxon>
        <taxon>Enterobacterales</taxon>
        <taxon>Erwiniaceae</taxon>
        <taxon>Erwinia</taxon>
    </lineage>
</organism>
<evidence type="ECO:0000313" key="2">
    <source>
        <dbReference type="Proteomes" id="UP000030351"/>
    </source>
</evidence>
<sequence>MPLSTLNTCYLEPTQQSVRAFVMRKIQGNVIMLNLLRFREIADYSANPELAPGKPISGSEAFNCYIQHTLPFLRESGGDILFPGTGGPLLIGPENERWDLAMMVKQSSAESFLDFANNSEYLAGIGHRTAAIEDSRLLPLTQIETAS</sequence>
<proteinExistence type="predicted"/>
<dbReference type="AlphaFoldDB" id="A0A0A3ZBF2"/>
<dbReference type="STRING" id="371042.NG99_05630"/>
<dbReference type="InterPro" id="IPR011008">
    <property type="entry name" value="Dimeric_a/b-barrel"/>
</dbReference>